<reference evidence="1 2" key="1">
    <citation type="journal article" date="2016" name="Genome Announc.">
        <title>First Complete Genome Sequence of a Subdivision 6 Acidobacterium Strain.</title>
        <authorList>
            <person name="Huang S."/>
            <person name="Vieira S."/>
            <person name="Bunk B."/>
            <person name="Riedel T."/>
            <person name="Sproer C."/>
            <person name="Overmann J."/>
        </authorList>
    </citation>
    <scope>NUCLEOTIDE SEQUENCE [LARGE SCALE GENOMIC DNA]</scope>
    <source>
        <strain evidence="2">DSM 100886 HEG_-6_39</strain>
    </source>
</reference>
<gene>
    <name evidence="1" type="primary">ctb</name>
    <name evidence="1" type="ORF">LuPra_02037</name>
</gene>
<dbReference type="Gene3D" id="1.10.490.10">
    <property type="entry name" value="Globins"/>
    <property type="match status" value="1"/>
</dbReference>
<organism evidence="1 2">
    <name type="scientific">Luteitalea pratensis</name>
    <dbReference type="NCBI Taxonomy" id="1855912"/>
    <lineage>
        <taxon>Bacteria</taxon>
        <taxon>Pseudomonadati</taxon>
        <taxon>Acidobacteriota</taxon>
        <taxon>Vicinamibacteria</taxon>
        <taxon>Vicinamibacterales</taxon>
        <taxon>Vicinamibacteraceae</taxon>
        <taxon>Luteitalea</taxon>
    </lineage>
</organism>
<evidence type="ECO:0000313" key="2">
    <source>
        <dbReference type="Proteomes" id="UP000076079"/>
    </source>
</evidence>
<dbReference type="SUPFAM" id="SSF46458">
    <property type="entry name" value="Globin-like"/>
    <property type="match status" value="1"/>
</dbReference>
<name>A0A143PK12_LUTPR</name>
<protein>
    <submittedName>
        <fullName evidence="1">Group 3 hemoglobin ctb</fullName>
    </submittedName>
</protein>
<proteinExistence type="predicted"/>
<sequence>MSDLETRADIDRLLRHFYSRAMVDEVIGYLFTEVAHLDLEQHLPQIGNFWEQVLLQRPVYIGQPIAVHLPLHEAATLQPQHFQRWFSIWAEAIDDLFVGEMATQAKRRAAVIAETMQYRLGITSPEEGFSRAYREALRMEPDER</sequence>
<dbReference type="InterPro" id="IPR009050">
    <property type="entry name" value="Globin-like_sf"/>
</dbReference>
<dbReference type="GO" id="GO:0019825">
    <property type="term" value="F:oxygen binding"/>
    <property type="evidence" value="ECO:0007669"/>
    <property type="project" value="InterPro"/>
</dbReference>
<dbReference type="InterPro" id="IPR012292">
    <property type="entry name" value="Globin/Proto"/>
</dbReference>
<accession>A0A143PK12</accession>
<dbReference type="EMBL" id="CP015136">
    <property type="protein sequence ID" value="AMY08831.1"/>
    <property type="molecule type" value="Genomic_DNA"/>
</dbReference>
<dbReference type="GO" id="GO:0020037">
    <property type="term" value="F:heme binding"/>
    <property type="evidence" value="ECO:0007669"/>
    <property type="project" value="InterPro"/>
</dbReference>
<dbReference type="STRING" id="1855912.LuPra_02037"/>
<dbReference type="RefSeq" id="WP_201792207.1">
    <property type="nucleotide sequence ID" value="NZ_CP015136.1"/>
</dbReference>
<dbReference type="CDD" id="cd08916">
    <property type="entry name" value="TrHb3_P"/>
    <property type="match status" value="1"/>
</dbReference>
<evidence type="ECO:0000313" key="1">
    <source>
        <dbReference type="EMBL" id="AMY08831.1"/>
    </source>
</evidence>
<reference evidence="2" key="2">
    <citation type="submission" date="2016-04" db="EMBL/GenBank/DDBJ databases">
        <title>First Complete Genome Sequence of a Subdivision 6 Acidobacterium.</title>
        <authorList>
            <person name="Huang S."/>
            <person name="Vieira S."/>
            <person name="Bunk B."/>
            <person name="Riedel T."/>
            <person name="Sproeer C."/>
            <person name="Overmann J."/>
        </authorList>
    </citation>
    <scope>NUCLEOTIDE SEQUENCE [LARGE SCALE GENOMIC DNA]</scope>
    <source>
        <strain evidence="2">DSM 100886 HEG_-6_39</strain>
    </source>
</reference>
<dbReference type="KEGG" id="abac:LuPra_02037"/>
<dbReference type="Proteomes" id="UP000076079">
    <property type="component" value="Chromosome"/>
</dbReference>
<dbReference type="AlphaFoldDB" id="A0A143PK12"/>
<keyword evidence="2" id="KW-1185">Reference proteome</keyword>